<feature type="transmembrane region" description="Helical" evidence="3">
    <location>
        <begin position="669"/>
        <end position="687"/>
    </location>
</feature>
<proteinExistence type="predicted"/>
<feature type="region of interest" description="Disordered" evidence="2">
    <location>
        <begin position="321"/>
        <end position="344"/>
    </location>
</feature>
<feature type="region of interest" description="Disordered" evidence="2">
    <location>
        <begin position="490"/>
        <end position="514"/>
    </location>
</feature>
<keyword evidence="3" id="KW-0812">Transmembrane</keyword>
<dbReference type="InterPro" id="IPR000195">
    <property type="entry name" value="Rab-GAP-TBC_dom"/>
</dbReference>
<evidence type="ECO:0000313" key="6">
    <source>
        <dbReference type="Proteomes" id="UP001642484"/>
    </source>
</evidence>
<dbReference type="Proteomes" id="UP001642484">
    <property type="component" value="Unassembled WGS sequence"/>
</dbReference>
<dbReference type="Gene3D" id="1.10.472.80">
    <property type="entry name" value="Ypt/Rab-GAP domain of gyp1p, domain 3"/>
    <property type="match status" value="1"/>
</dbReference>
<feature type="domain" description="Rab-GAP TBC" evidence="4">
    <location>
        <begin position="1"/>
        <end position="175"/>
    </location>
</feature>
<keyword evidence="1" id="KW-0175">Coiled coil</keyword>
<evidence type="ECO:0000256" key="3">
    <source>
        <dbReference type="SAM" id="Phobius"/>
    </source>
</evidence>
<keyword evidence="6" id="KW-1185">Reference proteome</keyword>
<keyword evidence="3" id="KW-0472">Membrane</keyword>
<dbReference type="Pfam" id="PF00566">
    <property type="entry name" value="RabGAP-TBC"/>
    <property type="match status" value="1"/>
</dbReference>
<organism evidence="5 6">
    <name type="scientific">Durusdinium trenchii</name>
    <dbReference type="NCBI Taxonomy" id="1381693"/>
    <lineage>
        <taxon>Eukaryota</taxon>
        <taxon>Sar</taxon>
        <taxon>Alveolata</taxon>
        <taxon>Dinophyceae</taxon>
        <taxon>Suessiales</taxon>
        <taxon>Symbiodiniaceae</taxon>
        <taxon>Durusdinium</taxon>
    </lineage>
</organism>
<evidence type="ECO:0000256" key="1">
    <source>
        <dbReference type="SAM" id="Coils"/>
    </source>
</evidence>
<dbReference type="SMART" id="SM00164">
    <property type="entry name" value="TBC"/>
    <property type="match status" value="1"/>
</dbReference>
<evidence type="ECO:0000313" key="5">
    <source>
        <dbReference type="EMBL" id="CAK8997752.1"/>
    </source>
</evidence>
<dbReference type="SUPFAM" id="SSF47923">
    <property type="entry name" value="Ypt/Rab-GAP domain of gyp1p"/>
    <property type="match status" value="2"/>
</dbReference>
<feature type="coiled-coil region" evidence="1">
    <location>
        <begin position="363"/>
        <end position="433"/>
    </location>
</feature>
<reference evidence="5 6" key="1">
    <citation type="submission" date="2024-02" db="EMBL/GenBank/DDBJ databases">
        <authorList>
            <person name="Chen Y."/>
            <person name="Shah S."/>
            <person name="Dougan E. K."/>
            <person name="Thang M."/>
            <person name="Chan C."/>
        </authorList>
    </citation>
    <scope>NUCLEOTIDE SEQUENCE [LARGE SCALE GENOMIC DNA]</scope>
</reference>
<name>A0ABP0I583_9DINO</name>
<dbReference type="PROSITE" id="PS50086">
    <property type="entry name" value="TBC_RABGAP"/>
    <property type="match status" value="1"/>
</dbReference>
<evidence type="ECO:0000256" key="2">
    <source>
        <dbReference type="SAM" id="MobiDB-lite"/>
    </source>
</evidence>
<keyword evidence="3" id="KW-1133">Transmembrane helix</keyword>
<evidence type="ECO:0000259" key="4">
    <source>
        <dbReference type="PROSITE" id="PS50086"/>
    </source>
</evidence>
<comment type="caution">
    <text evidence="5">The sequence shown here is derived from an EMBL/GenBank/DDBJ whole genome shotgun (WGS) entry which is preliminary data.</text>
</comment>
<dbReference type="Gene3D" id="1.10.8.270">
    <property type="entry name" value="putative rabgap domain of human tbc1 domain family member 14 like domains"/>
    <property type="match status" value="1"/>
</dbReference>
<gene>
    <name evidence="5" type="ORF">CCMP2556_LOCUS4974</name>
</gene>
<feature type="transmembrane region" description="Helical" evidence="3">
    <location>
        <begin position="699"/>
        <end position="717"/>
    </location>
</feature>
<protein>
    <recommendedName>
        <fullName evidence="4">Rab-GAP TBC domain-containing protein</fullName>
    </recommendedName>
</protein>
<dbReference type="PANTHER" id="PTHR22957:SF27">
    <property type="entry name" value="TBC1 DOMAIN FAMILY MEMBER 13"/>
    <property type="match status" value="1"/>
</dbReference>
<feature type="transmembrane region" description="Helical" evidence="3">
    <location>
        <begin position="723"/>
        <end position="741"/>
    </location>
</feature>
<accession>A0ABP0I583</accession>
<dbReference type="PANTHER" id="PTHR22957">
    <property type="entry name" value="TBC1 DOMAIN FAMILY MEMBER GTPASE-ACTIVATING PROTEIN"/>
    <property type="match status" value="1"/>
</dbReference>
<sequence>MSQFGNVIATRCRAKNPSRAASESYRQGMNELAAVLYSVMKQCEFKGSDSEALGARLCGSSHNEADTFACFVHLMDKGLRPMFLNSTASRPARSPIGELPRSRGGASDSGSAILARCSFIFDQVVRGVQPDLFDHLKRLEIEPQVFLLRWIRLLFCREFDLEETYILWDGLFASVGQHLATSLQYEGSSAAMLNAAEAAKELPALDFVAAALLLRMRRDLLRLDQTECLRRLLQSCSQERSGELLLEAKRIYTGSFPRTAPPAPVPVHPANVQAVPRLQDTHEPDSEDPLRRGQQFISAAAQSAQGLLQAGRQAYAKLSDQAVAKSPAQDPRAPSGTGRSPGLTQSIASWVDIDLWSDKATTVGHSQDELSELRQRAATAEQERDEIKRKANEFVTKKKAEFAAQIAERDAQIAELTRQLAEATEALAALKAANPLQTDPARERSAEAPCFEKRMPAQPFSARKSLAVKTQAPRQHVQKSLVQESVKFERRTRENETNDEWVTGEGMNFPKNHDRWAHKVDNGTRESFESERSQSKKITLDRMPFPSTGAYMGKLWRNPVTARLSLRKVHQQHDFQLIDLYTRSHVTKTPSEMAKDPYLYKPVILTLRTWMYHDFFRQKKLVASADENGMVKWVLDLPCVDAPINSGQKSSVLYYMPMALFSSFTKDPATVSSTLLALIALGVLSAMCNSAQLYSRQRVYGIPLRLIHLSVVIFTVAQSTLDTMSLVGYILTFFFIALDIFDGDLSMLTSYRFWCRYAVVRELPMRCFICRREGAAHLEELVGERAPIPSTVHGLSTWLKEYSFVVELCGTLCILERISLKEWQQVLAEQQQGRKFTFVSFGLFDKTTPNMWHFCEDFEVPKIAGVEVQVKPTKTQTTQVQNY</sequence>
<dbReference type="InterPro" id="IPR035969">
    <property type="entry name" value="Rab-GAP_TBC_sf"/>
</dbReference>
<dbReference type="EMBL" id="CAXAMN010002113">
    <property type="protein sequence ID" value="CAK8997752.1"/>
    <property type="molecule type" value="Genomic_DNA"/>
</dbReference>